<proteinExistence type="inferred from homology"/>
<dbReference type="InterPro" id="IPR023650">
    <property type="entry name" value="Beta-lactam_class-A_AS"/>
</dbReference>
<evidence type="ECO:0000256" key="4">
    <source>
        <dbReference type="ARBA" id="ARBA00022801"/>
    </source>
</evidence>
<evidence type="ECO:0000256" key="7">
    <source>
        <dbReference type="SAM" id="SignalP"/>
    </source>
</evidence>
<dbReference type="InterPro" id="IPR000871">
    <property type="entry name" value="Beta-lactam_class-A"/>
</dbReference>
<dbReference type="PROSITE" id="PS00146">
    <property type="entry name" value="BETA_LACTAMASE_A"/>
    <property type="match status" value="1"/>
</dbReference>
<dbReference type="InterPro" id="IPR012338">
    <property type="entry name" value="Beta-lactam/transpept-like"/>
</dbReference>
<dbReference type="GO" id="GO:0046677">
    <property type="term" value="P:response to antibiotic"/>
    <property type="evidence" value="ECO:0007669"/>
    <property type="project" value="UniProtKB-UniRule"/>
</dbReference>
<organism evidence="9 10">
    <name type="scientific">Kinneretia aquatilis</name>
    <dbReference type="NCBI Taxonomy" id="2070761"/>
    <lineage>
        <taxon>Bacteria</taxon>
        <taxon>Pseudomonadati</taxon>
        <taxon>Pseudomonadota</taxon>
        <taxon>Betaproteobacteria</taxon>
        <taxon>Burkholderiales</taxon>
        <taxon>Sphaerotilaceae</taxon>
        <taxon>Roseateles</taxon>
    </lineage>
</organism>
<dbReference type="InterPro" id="IPR045155">
    <property type="entry name" value="Beta-lactam_cat"/>
</dbReference>
<reference evidence="9 10" key="1">
    <citation type="submission" date="2018-01" db="EMBL/GenBank/DDBJ databases">
        <title>Draft genome sequence of Paucibacter aquatile CR182 isolated from freshwater of the Nakdong River.</title>
        <authorList>
            <person name="Choi A."/>
            <person name="Chung E.J."/>
        </authorList>
    </citation>
    <scope>NUCLEOTIDE SEQUENCE [LARGE SCALE GENOMIC DNA]</scope>
    <source>
        <strain evidence="9 10">CR182</strain>
    </source>
</reference>
<comment type="similarity">
    <text evidence="2 6">Belongs to the class-A beta-lactamase family.</text>
</comment>
<protein>
    <recommendedName>
        <fullName evidence="3 6">Beta-lactamase</fullName>
        <ecNumber evidence="3 6">3.5.2.6</ecNumber>
    </recommendedName>
</protein>
<dbReference type="EC" id="3.5.2.6" evidence="3 6"/>
<keyword evidence="5 6" id="KW-0046">Antibiotic resistance</keyword>
<keyword evidence="4 6" id="KW-0378">Hydrolase</keyword>
<keyword evidence="10" id="KW-1185">Reference proteome</keyword>
<evidence type="ECO:0000259" key="8">
    <source>
        <dbReference type="Pfam" id="PF13354"/>
    </source>
</evidence>
<name>A0A2N8KUD1_9BURK</name>
<evidence type="ECO:0000256" key="1">
    <source>
        <dbReference type="ARBA" id="ARBA00001526"/>
    </source>
</evidence>
<evidence type="ECO:0000256" key="3">
    <source>
        <dbReference type="ARBA" id="ARBA00012865"/>
    </source>
</evidence>
<evidence type="ECO:0000313" key="9">
    <source>
        <dbReference type="EMBL" id="PND37078.1"/>
    </source>
</evidence>
<comment type="caution">
    <text evidence="9">The sequence shown here is derived from an EMBL/GenBank/DDBJ whole genome shotgun (WGS) entry which is preliminary data.</text>
</comment>
<gene>
    <name evidence="9" type="ORF">C1O66_05680</name>
</gene>
<dbReference type="EMBL" id="POSP01000003">
    <property type="protein sequence ID" value="PND37078.1"/>
    <property type="molecule type" value="Genomic_DNA"/>
</dbReference>
<evidence type="ECO:0000256" key="5">
    <source>
        <dbReference type="ARBA" id="ARBA00023251"/>
    </source>
</evidence>
<comment type="catalytic activity">
    <reaction evidence="1 6">
        <text>a beta-lactam + H2O = a substituted beta-amino acid</text>
        <dbReference type="Rhea" id="RHEA:20401"/>
        <dbReference type="ChEBI" id="CHEBI:15377"/>
        <dbReference type="ChEBI" id="CHEBI:35627"/>
        <dbReference type="ChEBI" id="CHEBI:140347"/>
        <dbReference type="EC" id="3.5.2.6"/>
    </reaction>
</comment>
<sequence length="306" mass="32096">MRRSFLKRGLAGGSLLLGLPGALHAAPALQPLDFDAACQALEARLGGQIGVFALDTGSQARLAYRADQRFAMCSTFKLLLAAAVLARIDAGQLRPDQRLRYGPRDLVPHAPVTGALLEGGSQSASLTVAALCEAILVHSDNPAANLLLPLVGGPPGLTRFAREQGDVVTRLDRIEPALNSNEPGDPRDSSTPEAFVGLLDRILGSVLSDELRQQLLVWMNASETGLRRLRAGAPKDWPAADKTGTGARGAVNDVAVFFPPDRAPLLMAVFMSGSSQPQADLEAAHAELATRALAQLNAPPSAAAAR</sequence>
<dbReference type="RefSeq" id="WP_102766996.1">
    <property type="nucleotide sequence ID" value="NZ_POSP01000003.1"/>
</dbReference>
<dbReference type="PANTHER" id="PTHR35333">
    <property type="entry name" value="BETA-LACTAMASE"/>
    <property type="match status" value="1"/>
</dbReference>
<feature type="signal peptide" evidence="7">
    <location>
        <begin position="1"/>
        <end position="25"/>
    </location>
</feature>
<feature type="chain" id="PRO_5014905763" description="Beta-lactamase" evidence="7">
    <location>
        <begin position="26"/>
        <end position="306"/>
    </location>
</feature>
<dbReference type="NCBIfam" id="NF033103">
    <property type="entry name" value="bla_class_A"/>
    <property type="match status" value="1"/>
</dbReference>
<dbReference type="PANTHER" id="PTHR35333:SF3">
    <property type="entry name" value="BETA-LACTAMASE-TYPE TRANSPEPTIDASE FOLD CONTAINING PROTEIN"/>
    <property type="match status" value="1"/>
</dbReference>
<dbReference type="Pfam" id="PF13354">
    <property type="entry name" value="Beta-lactamase2"/>
    <property type="match status" value="1"/>
</dbReference>
<dbReference type="Gene3D" id="3.40.710.10">
    <property type="entry name" value="DD-peptidase/beta-lactamase superfamily"/>
    <property type="match status" value="1"/>
</dbReference>
<dbReference type="GO" id="GO:0030655">
    <property type="term" value="P:beta-lactam antibiotic catabolic process"/>
    <property type="evidence" value="ECO:0007669"/>
    <property type="project" value="InterPro"/>
</dbReference>
<dbReference type="Proteomes" id="UP000235916">
    <property type="component" value="Unassembled WGS sequence"/>
</dbReference>
<accession>A0A2N8KUD1</accession>
<feature type="domain" description="Beta-lactamase class A catalytic" evidence="8">
    <location>
        <begin position="51"/>
        <end position="271"/>
    </location>
</feature>
<evidence type="ECO:0000256" key="6">
    <source>
        <dbReference type="RuleBase" id="RU361140"/>
    </source>
</evidence>
<dbReference type="AlphaFoldDB" id="A0A2N8KUD1"/>
<dbReference type="SUPFAM" id="SSF56601">
    <property type="entry name" value="beta-lactamase/transpeptidase-like"/>
    <property type="match status" value="1"/>
</dbReference>
<dbReference type="OrthoDB" id="9784149at2"/>
<keyword evidence="7" id="KW-0732">Signal</keyword>
<evidence type="ECO:0000256" key="2">
    <source>
        <dbReference type="ARBA" id="ARBA00009009"/>
    </source>
</evidence>
<evidence type="ECO:0000313" key="10">
    <source>
        <dbReference type="Proteomes" id="UP000235916"/>
    </source>
</evidence>
<dbReference type="PRINTS" id="PR00118">
    <property type="entry name" value="BLACTAMASEA"/>
</dbReference>
<dbReference type="GO" id="GO:0008800">
    <property type="term" value="F:beta-lactamase activity"/>
    <property type="evidence" value="ECO:0007669"/>
    <property type="project" value="UniProtKB-UniRule"/>
</dbReference>